<dbReference type="Pfam" id="PF02732">
    <property type="entry name" value="ERCC4"/>
    <property type="match status" value="1"/>
</dbReference>
<evidence type="ECO:0000256" key="7">
    <source>
        <dbReference type="ARBA" id="ARBA00022801"/>
    </source>
</evidence>
<keyword evidence="10" id="KW-0234">DNA repair</keyword>
<dbReference type="GO" id="GO:0046872">
    <property type="term" value="F:metal ion binding"/>
    <property type="evidence" value="ECO:0007669"/>
    <property type="project" value="UniProtKB-KW"/>
</dbReference>
<dbReference type="PANTHER" id="PTHR13451:SF0">
    <property type="entry name" value="CROSSOVER JUNCTION ENDONUCLEASE MUS81"/>
    <property type="match status" value="1"/>
</dbReference>
<name>A0A6C0BEZ5_9ZZZZ</name>
<keyword evidence="5" id="KW-0255">Endonuclease</keyword>
<evidence type="ECO:0000256" key="6">
    <source>
        <dbReference type="ARBA" id="ARBA00022763"/>
    </source>
</evidence>
<evidence type="ECO:0000313" key="12">
    <source>
        <dbReference type="EMBL" id="QHS90630.1"/>
    </source>
</evidence>
<dbReference type="GO" id="GO:0048257">
    <property type="term" value="F:3'-flap endonuclease activity"/>
    <property type="evidence" value="ECO:0007669"/>
    <property type="project" value="TreeGrafter"/>
</dbReference>
<dbReference type="EMBL" id="MN739141">
    <property type="protein sequence ID" value="QHS90630.1"/>
    <property type="molecule type" value="Genomic_DNA"/>
</dbReference>
<evidence type="ECO:0000256" key="1">
    <source>
        <dbReference type="ARBA" id="ARBA00001946"/>
    </source>
</evidence>
<dbReference type="GO" id="GO:0048476">
    <property type="term" value="C:Holliday junction resolvase complex"/>
    <property type="evidence" value="ECO:0007669"/>
    <property type="project" value="TreeGrafter"/>
</dbReference>
<evidence type="ECO:0000259" key="11">
    <source>
        <dbReference type="SMART" id="SM00891"/>
    </source>
</evidence>
<proteinExistence type="inferred from homology"/>
<dbReference type="InterPro" id="IPR042530">
    <property type="entry name" value="EME1/EME2_C"/>
</dbReference>
<comment type="cofactor">
    <cofactor evidence="1">
        <name>Mg(2+)</name>
        <dbReference type="ChEBI" id="CHEBI:18420"/>
    </cofactor>
</comment>
<dbReference type="GO" id="GO:0003677">
    <property type="term" value="F:DNA binding"/>
    <property type="evidence" value="ECO:0007669"/>
    <property type="project" value="InterPro"/>
</dbReference>
<keyword evidence="9" id="KW-0233">DNA recombination</keyword>
<evidence type="ECO:0000256" key="3">
    <source>
        <dbReference type="ARBA" id="ARBA00022722"/>
    </source>
</evidence>
<dbReference type="GO" id="GO:0005634">
    <property type="term" value="C:nucleus"/>
    <property type="evidence" value="ECO:0007669"/>
    <property type="project" value="TreeGrafter"/>
</dbReference>
<dbReference type="InterPro" id="IPR006166">
    <property type="entry name" value="ERCC4_domain"/>
</dbReference>
<organism evidence="12">
    <name type="scientific">viral metagenome</name>
    <dbReference type="NCBI Taxonomy" id="1070528"/>
    <lineage>
        <taxon>unclassified sequences</taxon>
        <taxon>metagenomes</taxon>
        <taxon>organismal metagenomes</taxon>
    </lineage>
</organism>
<dbReference type="GO" id="GO:0000727">
    <property type="term" value="P:double-strand break repair via break-induced replication"/>
    <property type="evidence" value="ECO:0007669"/>
    <property type="project" value="TreeGrafter"/>
</dbReference>
<evidence type="ECO:0000256" key="9">
    <source>
        <dbReference type="ARBA" id="ARBA00023172"/>
    </source>
</evidence>
<dbReference type="SUPFAM" id="SSF52980">
    <property type="entry name" value="Restriction endonuclease-like"/>
    <property type="match status" value="1"/>
</dbReference>
<dbReference type="GO" id="GO:0000712">
    <property type="term" value="P:resolution of meiotic recombination intermediates"/>
    <property type="evidence" value="ECO:0007669"/>
    <property type="project" value="TreeGrafter"/>
</dbReference>
<dbReference type="GO" id="GO:0008821">
    <property type="term" value="F:crossover junction DNA endonuclease activity"/>
    <property type="evidence" value="ECO:0007669"/>
    <property type="project" value="InterPro"/>
</dbReference>
<keyword evidence="3" id="KW-0540">Nuclease</keyword>
<evidence type="ECO:0000256" key="8">
    <source>
        <dbReference type="ARBA" id="ARBA00022842"/>
    </source>
</evidence>
<evidence type="ECO:0000256" key="10">
    <source>
        <dbReference type="ARBA" id="ARBA00023204"/>
    </source>
</evidence>
<dbReference type="InterPro" id="IPR033309">
    <property type="entry name" value="Mus81"/>
</dbReference>
<feature type="domain" description="ERCC4" evidence="11">
    <location>
        <begin position="4"/>
        <end position="85"/>
    </location>
</feature>
<keyword evidence="8" id="KW-0460">Magnesium</keyword>
<protein>
    <recommendedName>
        <fullName evidence="11">ERCC4 domain-containing protein</fullName>
    </recommendedName>
</protein>
<dbReference type="AlphaFoldDB" id="A0A6C0BEZ5"/>
<dbReference type="GO" id="GO:0006308">
    <property type="term" value="P:DNA catabolic process"/>
    <property type="evidence" value="ECO:0007669"/>
    <property type="project" value="InterPro"/>
</dbReference>
<sequence>MSVVLKIDNRERYAKDIFTVPAVYENLEYGDFVFEINDQVHVVIERKTLPDLAASIKDGRYTNQKKSLLDKYDPSKIYYIIEGTVNYCEQGINISGISYSALLSAIINTSVRDKIHVFVTKNTLETCGLIEMLYNRMSKDPQKYSCNCTVLSKDDVIRKEKVTSPKDCLIAQLCQVPGVSNKTAQTIASSYNNIAEFVQEIVLKRDETFTNMKIESSSGKLRAISSSAVKNILEYMA</sequence>
<keyword evidence="7" id="KW-0378">Hydrolase</keyword>
<comment type="similarity">
    <text evidence="2">Belongs to the XPF family.</text>
</comment>
<reference evidence="12" key="1">
    <citation type="journal article" date="2020" name="Nature">
        <title>Giant virus diversity and host interactions through global metagenomics.</title>
        <authorList>
            <person name="Schulz F."/>
            <person name="Roux S."/>
            <person name="Paez-Espino D."/>
            <person name="Jungbluth S."/>
            <person name="Walsh D.A."/>
            <person name="Denef V.J."/>
            <person name="McMahon K.D."/>
            <person name="Konstantinidis K.T."/>
            <person name="Eloe-Fadrosh E.A."/>
            <person name="Kyrpides N.C."/>
            <person name="Woyke T."/>
        </authorList>
    </citation>
    <scope>NUCLEOTIDE SEQUENCE</scope>
    <source>
        <strain evidence="12">GVMAG-M-3300010354-11</strain>
    </source>
</reference>
<dbReference type="GO" id="GO:0031573">
    <property type="term" value="P:mitotic intra-S DNA damage checkpoint signaling"/>
    <property type="evidence" value="ECO:0007669"/>
    <property type="project" value="TreeGrafter"/>
</dbReference>
<evidence type="ECO:0000256" key="4">
    <source>
        <dbReference type="ARBA" id="ARBA00022723"/>
    </source>
</evidence>
<evidence type="ECO:0000256" key="5">
    <source>
        <dbReference type="ARBA" id="ARBA00022759"/>
    </source>
</evidence>
<evidence type="ECO:0000256" key="2">
    <source>
        <dbReference type="ARBA" id="ARBA00010015"/>
    </source>
</evidence>
<dbReference type="Gene3D" id="1.10.150.670">
    <property type="entry name" value="Crossover junction endonuclease EME1, DNA-binding domain"/>
    <property type="match status" value="1"/>
</dbReference>
<dbReference type="PANTHER" id="PTHR13451">
    <property type="entry name" value="CLASS II CROSSOVER JUNCTION ENDONUCLEASE MUS81"/>
    <property type="match status" value="1"/>
</dbReference>
<dbReference type="InterPro" id="IPR011335">
    <property type="entry name" value="Restrct_endonuc-II-like"/>
</dbReference>
<keyword evidence="6" id="KW-0227">DNA damage</keyword>
<dbReference type="SMART" id="SM00891">
    <property type="entry name" value="ERCC4"/>
    <property type="match status" value="1"/>
</dbReference>
<keyword evidence="4" id="KW-0479">Metal-binding</keyword>
<dbReference type="Gene3D" id="3.40.50.10130">
    <property type="match status" value="1"/>
</dbReference>
<accession>A0A6C0BEZ5</accession>